<protein>
    <recommendedName>
        <fullName evidence="14">Rieske iron-sulfur protein</fullName>
    </recommendedName>
</protein>
<evidence type="ECO:0000256" key="3">
    <source>
        <dbReference type="ARBA" id="ARBA00022475"/>
    </source>
</evidence>
<dbReference type="Pfam" id="PF19297">
    <property type="entry name" value="QcrA_N"/>
    <property type="match status" value="1"/>
</dbReference>
<dbReference type="InterPro" id="IPR014349">
    <property type="entry name" value="Rieske_Fe-S_prot"/>
</dbReference>
<evidence type="ECO:0000256" key="14">
    <source>
        <dbReference type="ARBA" id="ARBA00032409"/>
    </source>
</evidence>
<dbReference type="CDD" id="cd03467">
    <property type="entry name" value="Rieske"/>
    <property type="match status" value="1"/>
</dbReference>
<evidence type="ECO:0000256" key="4">
    <source>
        <dbReference type="ARBA" id="ARBA00022660"/>
    </source>
</evidence>
<keyword evidence="7" id="KW-0479">Metal-binding</keyword>
<accession>A0A6J7J6Y8</accession>
<evidence type="ECO:0000256" key="10">
    <source>
        <dbReference type="ARBA" id="ARBA00023004"/>
    </source>
</evidence>
<keyword evidence="12 17" id="KW-0472">Membrane</keyword>
<keyword evidence="5 17" id="KW-0812">Transmembrane</keyword>
<keyword evidence="4" id="KW-0679">Respiratory chain</keyword>
<dbReference type="AlphaFoldDB" id="A0A6J7J6Y8"/>
<sequence length="372" mass="40253">MSDLTTTNTGAADGDPGHDATTAGEHAEHAELVLPNGRPAPAPLPHEPRRADIDPKAAKRAERQVSIMFTLAILLFLLFVVAYAAVDKTTVIALPLVGTMSASNLTLGLTFGLAIFLIGAGAIHWAKKLMPDVEVVQMRHDLVSEPQDRAEALEIFDAGAVDSGFGQRRIIRRTLIAAMALFPIPLVVILRDLWVTPPDSPTPSALLKETIWTKGERIVTDGSYQPIRPEDIPVGGLVNVVPASLLEVEETEGNLNARAKASSIIVRMRPEDIRSQQGGTPEEPWDYQGILVFSKICTHVGCPISLYQKRTHQLLCPCHQSTFDLADSAKVVFGPAARPMPQLAVTVDSEGYLVARGDFQSHIGPSFWEQGS</sequence>
<dbReference type="GO" id="GO:0005886">
    <property type="term" value="C:plasma membrane"/>
    <property type="evidence" value="ECO:0007669"/>
    <property type="project" value="UniProtKB-SubCell"/>
</dbReference>
<dbReference type="InterPro" id="IPR045603">
    <property type="entry name" value="QcrA_N"/>
</dbReference>
<evidence type="ECO:0000256" key="9">
    <source>
        <dbReference type="ARBA" id="ARBA00023002"/>
    </source>
</evidence>
<feature type="domain" description="Rieske" evidence="18">
    <location>
        <begin position="265"/>
        <end position="354"/>
    </location>
</feature>
<keyword evidence="2" id="KW-0813">Transport</keyword>
<dbReference type="PROSITE" id="PS51296">
    <property type="entry name" value="RIESKE"/>
    <property type="match status" value="1"/>
</dbReference>
<keyword evidence="4" id="KW-0249">Electron transport</keyword>
<proteinExistence type="predicted"/>
<evidence type="ECO:0000256" key="17">
    <source>
        <dbReference type="SAM" id="Phobius"/>
    </source>
</evidence>
<evidence type="ECO:0000259" key="18">
    <source>
        <dbReference type="PROSITE" id="PS51296"/>
    </source>
</evidence>
<feature type="transmembrane region" description="Helical" evidence="17">
    <location>
        <begin position="65"/>
        <end position="85"/>
    </location>
</feature>
<keyword evidence="10" id="KW-0408">Iron</keyword>
<dbReference type="PRINTS" id="PR00162">
    <property type="entry name" value="RIESKE"/>
</dbReference>
<evidence type="ECO:0000256" key="5">
    <source>
        <dbReference type="ARBA" id="ARBA00022692"/>
    </source>
</evidence>
<dbReference type="GO" id="GO:0016491">
    <property type="term" value="F:oxidoreductase activity"/>
    <property type="evidence" value="ECO:0007669"/>
    <property type="project" value="UniProtKB-KW"/>
</dbReference>
<feature type="transmembrane region" description="Helical" evidence="17">
    <location>
        <begin position="175"/>
        <end position="194"/>
    </location>
</feature>
<evidence type="ECO:0000256" key="12">
    <source>
        <dbReference type="ARBA" id="ARBA00023136"/>
    </source>
</evidence>
<dbReference type="InterPro" id="IPR005805">
    <property type="entry name" value="Rieske_Fe-S_prot_C"/>
</dbReference>
<keyword evidence="13" id="KW-1015">Disulfide bond</keyword>
<dbReference type="PANTHER" id="PTHR10134">
    <property type="entry name" value="CYTOCHROME B-C1 COMPLEX SUBUNIT RIESKE, MITOCHONDRIAL"/>
    <property type="match status" value="1"/>
</dbReference>
<comment type="cofactor">
    <cofactor evidence="15">
        <name>[2Fe-2S] cluster</name>
        <dbReference type="ChEBI" id="CHEBI:190135"/>
    </cofactor>
</comment>
<evidence type="ECO:0000313" key="19">
    <source>
        <dbReference type="EMBL" id="CAB4939123.1"/>
    </source>
</evidence>
<evidence type="ECO:0000256" key="16">
    <source>
        <dbReference type="SAM" id="MobiDB-lite"/>
    </source>
</evidence>
<evidence type="ECO:0000256" key="13">
    <source>
        <dbReference type="ARBA" id="ARBA00023157"/>
    </source>
</evidence>
<evidence type="ECO:0000256" key="15">
    <source>
        <dbReference type="ARBA" id="ARBA00034078"/>
    </source>
</evidence>
<dbReference type="Gene3D" id="2.102.10.10">
    <property type="entry name" value="Rieske [2Fe-2S] iron-sulphur domain"/>
    <property type="match status" value="1"/>
</dbReference>
<evidence type="ECO:0000256" key="8">
    <source>
        <dbReference type="ARBA" id="ARBA00022989"/>
    </source>
</evidence>
<dbReference type="InterPro" id="IPR017941">
    <property type="entry name" value="Rieske_2Fe-2S"/>
</dbReference>
<dbReference type="InterPro" id="IPR036922">
    <property type="entry name" value="Rieske_2Fe-2S_sf"/>
</dbReference>
<comment type="subcellular location">
    <subcellularLocation>
        <location evidence="1">Cell membrane</location>
        <topology evidence="1">Multi-pass membrane protein</topology>
    </subcellularLocation>
</comment>
<keyword evidence="11" id="KW-0411">Iron-sulfur</keyword>
<feature type="transmembrane region" description="Helical" evidence="17">
    <location>
        <begin position="105"/>
        <end position="126"/>
    </location>
</feature>
<gene>
    <name evidence="19" type="ORF">UFOPK3773_00739</name>
</gene>
<keyword evidence="8 17" id="KW-1133">Transmembrane helix</keyword>
<evidence type="ECO:0000256" key="11">
    <source>
        <dbReference type="ARBA" id="ARBA00023014"/>
    </source>
</evidence>
<reference evidence="19" key="1">
    <citation type="submission" date="2020-05" db="EMBL/GenBank/DDBJ databases">
        <authorList>
            <person name="Chiriac C."/>
            <person name="Salcher M."/>
            <person name="Ghai R."/>
            <person name="Kavagutti S V."/>
        </authorList>
    </citation>
    <scope>NUCLEOTIDE SEQUENCE</scope>
</reference>
<dbReference type="GO" id="GO:0051537">
    <property type="term" value="F:2 iron, 2 sulfur cluster binding"/>
    <property type="evidence" value="ECO:0007669"/>
    <property type="project" value="UniProtKB-KW"/>
</dbReference>
<dbReference type="GO" id="GO:0046872">
    <property type="term" value="F:metal ion binding"/>
    <property type="evidence" value="ECO:0007669"/>
    <property type="project" value="UniProtKB-KW"/>
</dbReference>
<evidence type="ECO:0000256" key="7">
    <source>
        <dbReference type="ARBA" id="ARBA00022723"/>
    </source>
</evidence>
<dbReference type="SUPFAM" id="SSF50022">
    <property type="entry name" value="ISP domain"/>
    <property type="match status" value="1"/>
</dbReference>
<feature type="region of interest" description="Disordered" evidence="16">
    <location>
        <begin position="1"/>
        <end position="29"/>
    </location>
</feature>
<keyword evidence="3" id="KW-1003">Cell membrane</keyword>
<feature type="compositionally biased region" description="Polar residues" evidence="16">
    <location>
        <begin position="1"/>
        <end position="10"/>
    </location>
</feature>
<dbReference type="EMBL" id="CAFBNF010000060">
    <property type="protein sequence ID" value="CAB4939123.1"/>
    <property type="molecule type" value="Genomic_DNA"/>
</dbReference>
<dbReference type="Pfam" id="PF00355">
    <property type="entry name" value="Rieske"/>
    <property type="match status" value="1"/>
</dbReference>
<keyword evidence="6" id="KW-0001">2Fe-2S</keyword>
<organism evidence="19">
    <name type="scientific">freshwater metagenome</name>
    <dbReference type="NCBI Taxonomy" id="449393"/>
    <lineage>
        <taxon>unclassified sequences</taxon>
        <taxon>metagenomes</taxon>
        <taxon>ecological metagenomes</taxon>
    </lineage>
</organism>
<keyword evidence="9" id="KW-0560">Oxidoreductase</keyword>
<evidence type="ECO:0000256" key="2">
    <source>
        <dbReference type="ARBA" id="ARBA00022448"/>
    </source>
</evidence>
<evidence type="ECO:0000256" key="6">
    <source>
        <dbReference type="ARBA" id="ARBA00022714"/>
    </source>
</evidence>
<name>A0A6J7J6Y8_9ZZZZ</name>
<evidence type="ECO:0000256" key="1">
    <source>
        <dbReference type="ARBA" id="ARBA00004651"/>
    </source>
</evidence>